<dbReference type="Pfam" id="PF00532">
    <property type="entry name" value="Peripla_BP_1"/>
    <property type="match status" value="1"/>
</dbReference>
<dbReference type="PROSITE" id="PS50943">
    <property type="entry name" value="HTH_CROC1"/>
    <property type="match status" value="1"/>
</dbReference>
<evidence type="ECO:0000256" key="3">
    <source>
        <dbReference type="ARBA" id="ARBA00023125"/>
    </source>
</evidence>
<name>A0ABR5ABN4_9BACL</name>
<keyword evidence="1" id="KW-0678">Repressor</keyword>
<dbReference type="InterPro" id="IPR001761">
    <property type="entry name" value="Peripla_BP/Lac1_sug-bd_dom"/>
</dbReference>
<evidence type="ECO:0000256" key="1">
    <source>
        <dbReference type="ARBA" id="ARBA00022491"/>
    </source>
</evidence>
<dbReference type="CDD" id="cd06267">
    <property type="entry name" value="PBP1_LacI_sugar_binding-like"/>
    <property type="match status" value="1"/>
</dbReference>
<evidence type="ECO:0000256" key="4">
    <source>
        <dbReference type="ARBA" id="ARBA00023163"/>
    </source>
</evidence>
<reference evidence="7 8" key="1">
    <citation type="submission" date="2014-12" db="EMBL/GenBank/DDBJ databases">
        <title>Draft genome sequence of Paenibacillus kamchatkensis strain B-2647.</title>
        <authorList>
            <person name="Karlyshev A.V."/>
            <person name="Kudryashova E.B."/>
        </authorList>
    </citation>
    <scope>NUCLEOTIDE SEQUENCE [LARGE SCALE GENOMIC DNA]</scope>
    <source>
        <strain evidence="7 8">VKM B-2647</strain>
    </source>
</reference>
<dbReference type="Pfam" id="PF00356">
    <property type="entry name" value="LacI"/>
    <property type="match status" value="1"/>
</dbReference>
<keyword evidence="2" id="KW-0805">Transcription regulation</keyword>
<evidence type="ECO:0000313" key="8">
    <source>
        <dbReference type="Proteomes" id="UP000031967"/>
    </source>
</evidence>
<dbReference type="Gene3D" id="3.40.50.2300">
    <property type="match status" value="2"/>
</dbReference>
<keyword evidence="8" id="KW-1185">Reference proteome</keyword>
<dbReference type="CDD" id="cd01392">
    <property type="entry name" value="HTH_LacI"/>
    <property type="match status" value="1"/>
</dbReference>
<evidence type="ECO:0000259" key="6">
    <source>
        <dbReference type="PROSITE" id="PS50943"/>
    </source>
</evidence>
<dbReference type="InterPro" id="IPR000843">
    <property type="entry name" value="HTH_LacI"/>
</dbReference>
<dbReference type="PROSITE" id="PS50932">
    <property type="entry name" value="HTH_LACI_2"/>
    <property type="match status" value="1"/>
</dbReference>
<evidence type="ECO:0000313" key="7">
    <source>
        <dbReference type="EMBL" id="KIL38446.1"/>
    </source>
</evidence>
<evidence type="ECO:0000259" key="5">
    <source>
        <dbReference type="PROSITE" id="PS50932"/>
    </source>
</evidence>
<evidence type="ECO:0000256" key="2">
    <source>
        <dbReference type="ARBA" id="ARBA00023015"/>
    </source>
</evidence>
<proteinExistence type="predicted"/>
<keyword evidence="3" id="KW-0238">DNA-binding</keyword>
<protein>
    <recommendedName>
        <fullName evidence="9">LacI family transcriptional regulator</fullName>
    </recommendedName>
</protein>
<comment type="caution">
    <text evidence="7">The sequence shown here is derived from an EMBL/GenBank/DDBJ whole genome shotgun (WGS) entry which is preliminary data.</text>
</comment>
<dbReference type="PANTHER" id="PTHR30146:SF148">
    <property type="entry name" value="HTH-TYPE TRANSCRIPTIONAL REPRESSOR PURR-RELATED"/>
    <property type="match status" value="1"/>
</dbReference>
<dbReference type="SUPFAM" id="SSF47413">
    <property type="entry name" value="lambda repressor-like DNA-binding domains"/>
    <property type="match status" value="1"/>
</dbReference>
<dbReference type="PROSITE" id="PS00356">
    <property type="entry name" value="HTH_LACI_1"/>
    <property type="match status" value="1"/>
</dbReference>
<feature type="domain" description="HTH cro/C1-type" evidence="6">
    <location>
        <begin position="3"/>
        <end position="48"/>
    </location>
</feature>
<dbReference type="PANTHER" id="PTHR30146">
    <property type="entry name" value="LACI-RELATED TRANSCRIPTIONAL REPRESSOR"/>
    <property type="match status" value="1"/>
</dbReference>
<dbReference type="PRINTS" id="PR00036">
    <property type="entry name" value="HTHLACI"/>
</dbReference>
<dbReference type="SUPFAM" id="SSF53822">
    <property type="entry name" value="Periplasmic binding protein-like I"/>
    <property type="match status" value="1"/>
</dbReference>
<accession>A0ABR5ABN4</accession>
<feature type="domain" description="HTH lacI-type" evidence="5">
    <location>
        <begin position="4"/>
        <end position="58"/>
    </location>
</feature>
<dbReference type="EMBL" id="JXAK01000061">
    <property type="protein sequence ID" value="KIL38446.1"/>
    <property type="molecule type" value="Genomic_DNA"/>
</dbReference>
<dbReference type="Proteomes" id="UP000031967">
    <property type="component" value="Unassembled WGS sequence"/>
</dbReference>
<evidence type="ECO:0008006" key="9">
    <source>
        <dbReference type="Google" id="ProtNLM"/>
    </source>
</evidence>
<dbReference type="SMART" id="SM00354">
    <property type="entry name" value="HTH_LACI"/>
    <property type="match status" value="1"/>
</dbReference>
<dbReference type="InterPro" id="IPR001387">
    <property type="entry name" value="Cro/C1-type_HTH"/>
</dbReference>
<sequence length="329" mass="36526">MTKLTIKDIAKEAGVSTATISRVLNNSGYVSNDIKQHVMEVIRKLNYQPNAIARSLKQEKSRSVGIVLPDMTNPYFMNIARAIQHRCFQEGYHLLFVDTEENPDKEKEALDFLTEKRIEALILAGTGGNREQIQAISGAGIRVILVDRRYSNLKLDTVAEDNIYASKAAIEYLIEKNHRRIGIIGGPQSISTARERRQGAMIGLEEAGIALAPELMVEGDYTRDSGTDALRRLMALPEPPTAIFSANNEMTFGVYLGMQQLGLPLDSIEVVSFGNLEFSSLFRHKLSVIMQNPHDIGEIVGDLLIRRLGGDDSETENQVLVPKLVPYEA</sequence>
<organism evidence="7 8">
    <name type="scientific">Gordoniibacillus kamchatkensis</name>
    <dbReference type="NCBI Taxonomy" id="1590651"/>
    <lineage>
        <taxon>Bacteria</taxon>
        <taxon>Bacillati</taxon>
        <taxon>Bacillota</taxon>
        <taxon>Bacilli</taxon>
        <taxon>Bacillales</taxon>
        <taxon>Paenibacillaceae</taxon>
        <taxon>Gordoniibacillus</taxon>
    </lineage>
</organism>
<keyword evidence="4" id="KW-0804">Transcription</keyword>
<dbReference type="RefSeq" id="WP_041051190.1">
    <property type="nucleotide sequence ID" value="NZ_JXAK01000061.1"/>
</dbReference>
<dbReference type="Gene3D" id="1.10.260.40">
    <property type="entry name" value="lambda repressor-like DNA-binding domains"/>
    <property type="match status" value="1"/>
</dbReference>
<dbReference type="InterPro" id="IPR028082">
    <property type="entry name" value="Peripla_BP_I"/>
</dbReference>
<gene>
    <name evidence="7" type="ORF">SD70_26410</name>
</gene>
<dbReference type="InterPro" id="IPR010982">
    <property type="entry name" value="Lambda_DNA-bd_dom_sf"/>
</dbReference>